<reference evidence="2" key="1">
    <citation type="journal article" date="2013" name="Nature">
        <title>Draft genome of the wheat A-genome progenitor Triticum urartu.</title>
        <authorList>
            <person name="Ling H.Q."/>
            <person name="Zhao S."/>
            <person name="Liu D."/>
            <person name="Wang J."/>
            <person name="Sun H."/>
            <person name="Zhang C."/>
            <person name="Fan H."/>
            <person name="Li D."/>
            <person name="Dong L."/>
            <person name="Tao Y."/>
            <person name="Gao C."/>
            <person name="Wu H."/>
            <person name="Li Y."/>
            <person name="Cui Y."/>
            <person name="Guo X."/>
            <person name="Zheng S."/>
            <person name="Wang B."/>
            <person name="Yu K."/>
            <person name="Liang Q."/>
            <person name="Yang W."/>
            <person name="Lou X."/>
            <person name="Chen J."/>
            <person name="Feng M."/>
            <person name="Jian J."/>
            <person name="Zhang X."/>
            <person name="Luo G."/>
            <person name="Jiang Y."/>
            <person name="Liu J."/>
            <person name="Wang Z."/>
            <person name="Sha Y."/>
            <person name="Zhang B."/>
            <person name="Wu H."/>
            <person name="Tang D."/>
            <person name="Shen Q."/>
            <person name="Xue P."/>
            <person name="Zou S."/>
            <person name="Wang X."/>
            <person name="Liu X."/>
            <person name="Wang F."/>
            <person name="Yang Y."/>
            <person name="An X."/>
            <person name="Dong Z."/>
            <person name="Zhang K."/>
            <person name="Zhang X."/>
            <person name="Luo M.C."/>
            <person name="Dvorak J."/>
            <person name="Tong Y."/>
            <person name="Wang J."/>
            <person name="Yang H."/>
            <person name="Li Z."/>
            <person name="Wang D."/>
            <person name="Zhang A."/>
            <person name="Wang J."/>
        </authorList>
    </citation>
    <scope>NUCLEOTIDE SEQUENCE</scope>
    <source>
        <strain evidence="2">cv. G1812</strain>
    </source>
</reference>
<reference evidence="1" key="3">
    <citation type="submission" date="2022-06" db="UniProtKB">
        <authorList>
            <consortium name="EnsemblPlants"/>
        </authorList>
    </citation>
    <scope>IDENTIFICATION</scope>
</reference>
<reference evidence="1" key="2">
    <citation type="submission" date="2018-03" db="EMBL/GenBank/DDBJ databases">
        <title>The Triticum urartu genome reveals the dynamic nature of wheat genome evolution.</title>
        <authorList>
            <person name="Ling H."/>
            <person name="Ma B."/>
            <person name="Shi X."/>
            <person name="Liu H."/>
            <person name="Dong L."/>
            <person name="Sun H."/>
            <person name="Cao Y."/>
            <person name="Gao Q."/>
            <person name="Zheng S."/>
            <person name="Li Y."/>
            <person name="Yu Y."/>
            <person name="Du H."/>
            <person name="Qi M."/>
            <person name="Li Y."/>
            <person name="Yu H."/>
            <person name="Cui Y."/>
            <person name="Wang N."/>
            <person name="Chen C."/>
            <person name="Wu H."/>
            <person name="Zhao Y."/>
            <person name="Zhang J."/>
            <person name="Li Y."/>
            <person name="Zhou W."/>
            <person name="Zhang B."/>
            <person name="Hu W."/>
            <person name="Eijk M."/>
            <person name="Tang J."/>
            <person name="Witsenboer H."/>
            <person name="Zhao S."/>
            <person name="Li Z."/>
            <person name="Zhang A."/>
            <person name="Wang D."/>
            <person name="Liang C."/>
        </authorList>
    </citation>
    <scope>NUCLEOTIDE SEQUENCE [LARGE SCALE GENOMIC DNA]</scope>
    <source>
        <strain evidence="1">cv. G1812</strain>
    </source>
</reference>
<protein>
    <submittedName>
        <fullName evidence="1">Uncharacterized protein</fullName>
    </submittedName>
</protein>
<dbReference type="Gramene" id="TuG1812G0500003121.01.T02">
    <property type="protein sequence ID" value="TuG1812G0500003121.01.T02"/>
    <property type="gene ID" value="TuG1812G0500003121.01"/>
</dbReference>
<dbReference type="AlphaFoldDB" id="A0A8R7QDV8"/>
<keyword evidence="2" id="KW-1185">Reference proteome</keyword>
<evidence type="ECO:0000313" key="1">
    <source>
        <dbReference type="EnsemblPlants" id="TuG1812G0500003121.01.T02"/>
    </source>
</evidence>
<dbReference type="Proteomes" id="UP000015106">
    <property type="component" value="Chromosome 5"/>
</dbReference>
<organism evidence="1 2">
    <name type="scientific">Triticum urartu</name>
    <name type="common">Red wild einkorn</name>
    <name type="synonym">Crithodium urartu</name>
    <dbReference type="NCBI Taxonomy" id="4572"/>
    <lineage>
        <taxon>Eukaryota</taxon>
        <taxon>Viridiplantae</taxon>
        <taxon>Streptophyta</taxon>
        <taxon>Embryophyta</taxon>
        <taxon>Tracheophyta</taxon>
        <taxon>Spermatophyta</taxon>
        <taxon>Magnoliopsida</taxon>
        <taxon>Liliopsida</taxon>
        <taxon>Poales</taxon>
        <taxon>Poaceae</taxon>
        <taxon>BOP clade</taxon>
        <taxon>Pooideae</taxon>
        <taxon>Triticodae</taxon>
        <taxon>Triticeae</taxon>
        <taxon>Triticinae</taxon>
        <taxon>Triticum</taxon>
    </lineage>
</organism>
<proteinExistence type="predicted"/>
<sequence>MHARLACYRCIVSQCVMHGLLQCCMATNKYKAILSVQGEPSLDVVTCKFSGFQAPAKPAFL</sequence>
<evidence type="ECO:0000313" key="2">
    <source>
        <dbReference type="Proteomes" id="UP000015106"/>
    </source>
</evidence>
<accession>A0A8R7QDV8</accession>
<dbReference type="EnsemblPlants" id="TuG1812G0500003121.01.T02">
    <property type="protein sequence ID" value="TuG1812G0500003121.01.T02"/>
    <property type="gene ID" value="TuG1812G0500003121.01"/>
</dbReference>
<name>A0A8R7QDV8_TRIUA</name>